<evidence type="ECO:0000313" key="1">
    <source>
        <dbReference type="EMBL" id="KAK4029059.1"/>
    </source>
</evidence>
<name>A0ABR0AV95_9CRUS</name>
<keyword evidence="2" id="KW-1185">Reference proteome</keyword>
<protein>
    <submittedName>
        <fullName evidence="1">Uncharacterized protein</fullName>
    </submittedName>
</protein>
<accession>A0ABR0AV95</accession>
<gene>
    <name evidence="1" type="ORF">OUZ56_022071</name>
</gene>
<organism evidence="1 2">
    <name type="scientific">Daphnia magna</name>
    <dbReference type="NCBI Taxonomy" id="35525"/>
    <lineage>
        <taxon>Eukaryota</taxon>
        <taxon>Metazoa</taxon>
        <taxon>Ecdysozoa</taxon>
        <taxon>Arthropoda</taxon>
        <taxon>Crustacea</taxon>
        <taxon>Branchiopoda</taxon>
        <taxon>Diplostraca</taxon>
        <taxon>Cladocera</taxon>
        <taxon>Anomopoda</taxon>
        <taxon>Daphniidae</taxon>
        <taxon>Daphnia</taxon>
    </lineage>
</organism>
<evidence type="ECO:0000313" key="2">
    <source>
        <dbReference type="Proteomes" id="UP001234178"/>
    </source>
</evidence>
<comment type="caution">
    <text evidence="1">The sequence shown here is derived from an EMBL/GenBank/DDBJ whole genome shotgun (WGS) entry which is preliminary data.</text>
</comment>
<proteinExistence type="predicted"/>
<reference evidence="1 2" key="1">
    <citation type="journal article" date="2023" name="Nucleic Acids Res.">
        <title>The hologenome of Daphnia magna reveals possible DNA methylation and microbiome-mediated evolution of the host genome.</title>
        <authorList>
            <person name="Chaturvedi A."/>
            <person name="Li X."/>
            <person name="Dhandapani V."/>
            <person name="Marshall H."/>
            <person name="Kissane S."/>
            <person name="Cuenca-Cambronero M."/>
            <person name="Asole G."/>
            <person name="Calvet F."/>
            <person name="Ruiz-Romero M."/>
            <person name="Marangio P."/>
            <person name="Guigo R."/>
            <person name="Rago D."/>
            <person name="Mirbahai L."/>
            <person name="Eastwood N."/>
            <person name="Colbourne J.K."/>
            <person name="Zhou J."/>
            <person name="Mallon E."/>
            <person name="Orsini L."/>
        </authorList>
    </citation>
    <scope>NUCLEOTIDE SEQUENCE [LARGE SCALE GENOMIC DNA]</scope>
    <source>
        <strain evidence="1">LRV0_1</strain>
    </source>
</reference>
<dbReference type="EMBL" id="JAOYFB010000039">
    <property type="protein sequence ID" value="KAK4029059.1"/>
    <property type="molecule type" value="Genomic_DNA"/>
</dbReference>
<dbReference type="Proteomes" id="UP001234178">
    <property type="component" value="Unassembled WGS sequence"/>
</dbReference>
<sequence length="69" mass="7765">MKGPERKNTPGRNSALATQHPILVYLAGSVRPQVAIFGHFGYFQYVWPCGHGLAIFKILLKFLQILKII</sequence>